<gene>
    <name evidence="11" type="ORF">RUMHYD_03108</name>
</gene>
<reference evidence="11 12" key="1">
    <citation type="submission" date="2009-01" db="EMBL/GenBank/DDBJ databases">
        <authorList>
            <person name="Fulton L."/>
            <person name="Clifton S."/>
            <person name="Fulton B."/>
            <person name="Xu J."/>
            <person name="Minx P."/>
            <person name="Pepin K.H."/>
            <person name="Johnson M."/>
            <person name="Bhonagiri V."/>
            <person name="Nash W.E."/>
            <person name="Mardis E.R."/>
            <person name="Wilson R.K."/>
        </authorList>
    </citation>
    <scope>NUCLEOTIDE SEQUENCE [LARGE SCALE GENOMIC DNA]</scope>
    <source>
        <strain evidence="12">DSM 10507 / JCM 14656 / S5a33</strain>
    </source>
</reference>
<feature type="transmembrane region" description="Helical" evidence="9">
    <location>
        <begin position="415"/>
        <end position="437"/>
    </location>
</feature>
<keyword evidence="12" id="KW-1185">Reference proteome</keyword>
<dbReference type="GO" id="GO:0015297">
    <property type="term" value="F:antiporter activity"/>
    <property type="evidence" value="ECO:0007669"/>
    <property type="project" value="UniProtKB-KW"/>
</dbReference>
<dbReference type="InterPro" id="IPR052180">
    <property type="entry name" value="NhaC_Na-H+_Antiporter"/>
</dbReference>
<keyword evidence="2" id="KW-0813">Transport</keyword>
<evidence type="ECO:0000256" key="6">
    <source>
        <dbReference type="ARBA" id="ARBA00022989"/>
    </source>
</evidence>
<evidence type="ECO:0000256" key="1">
    <source>
        <dbReference type="ARBA" id="ARBA00004651"/>
    </source>
</evidence>
<sequence length="478" mass="51148">MKTTPPRKNHRTPSALFSLITLACIIGTLIAGILVFGLDEHVLLVCCVAIIGVACVILGYSWDEILDGMVKGTIKAMPALFFFFLIGMAIGAWVQCGTLPALIYYGLDILSPGWFLPATLIITSLTSISTGSSWTTAGTVGVVLLGIGTTMGLPQPLIAGCILSGAYFGDKMSPLSDTTNLAPAIAGTDVFKHIGAMMYTAVPVYLICLVIYSIIGFQYTNVELDIEGIAEIQAAISGTFTVSPIVLIPLIVVLILSICKFPAIPSLLIGIIVSYPIAAIYQGAHISSFFDVLNNGNVYSTGVEIVDELLNRGGMQEMMWTFSLGILALILGGLITMSGILKVLIGKIITRLPSRRLLPACTIFTGVAGCACLGEQYMSIVLTGELYKDVYPENGLKRQMLSRCVEESATVTAPLFPWTTCGAFMYASLGISPFVFAPYAFVNWLTPLVGILLPLTGLTLLTENADEQVHLFKRKKTT</sequence>
<feature type="transmembrane region" description="Helical" evidence="9">
    <location>
        <begin position="263"/>
        <end position="284"/>
    </location>
</feature>
<dbReference type="RefSeq" id="WP_005951032.1">
    <property type="nucleotide sequence ID" value="NZ_GG657686.1"/>
</dbReference>
<dbReference type="PANTHER" id="PTHR33451">
    <property type="entry name" value="MALATE-2H(+)/NA(+)-LACTATE ANTIPORTER"/>
    <property type="match status" value="1"/>
</dbReference>
<keyword evidence="6 9" id="KW-1133">Transmembrane helix</keyword>
<dbReference type="PROSITE" id="PS51257">
    <property type="entry name" value="PROKAR_LIPOPROTEIN"/>
    <property type="match status" value="1"/>
</dbReference>
<evidence type="ECO:0000256" key="9">
    <source>
        <dbReference type="SAM" id="Phobius"/>
    </source>
</evidence>
<dbReference type="PANTHER" id="PTHR33451:SF3">
    <property type="entry name" value="MALATE-2H(+)_NA(+)-LACTATE ANTIPORTER"/>
    <property type="match status" value="1"/>
</dbReference>
<dbReference type="InterPro" id="IPR018461">
    <property type="entry name" value="Na/H_Antiport_NhaC-like_C"/>
</dbReference>
<dbReference type="Pfam" id="PF03553">
    <property type="entry name" value="Na_H_antiporter"/>
    <property type="match status" value="1"/>
</dbReference>
<comment type="subcellular location">
    <subcellularLocation>
        <location evidence="1">Cell membrane</location>
        <topology evidence="1">Multi-pass membrane protein</topology>
    </subcellularLocation>
</comment>
<evidence type="ECO:0000256" key="3">
    <source>
        <dbReference type="ARBA" id="ARBA00022449"/>
    </source>
</evidence>
<feature type="transmembrane region" description="Helical" evidence="9">
    <location>
        <begin position="202"/>
        <end position="220"/>
    </location>
</feature>
<dbReference type="NCBIfam" id="TIGR00931">
    <property type="entry name" value="antiport_nhaC"/>
    <property type="match status" value="1"/>
</dbReference>
<organism evidence="11 12">
    <name type="scientific">Blautia hydrogenotrophica (strain DSM 10507 / JCM 14656 / S5a33)</name>
    <name type="common">Ruminococcus hydrogenotrophicus</name>
    <dbReference type="NCBI Taxonomy" id="476272"/>
    <lineage>
        <taxon>Bacteria</taxon>
        <taxon>Bacillati</taxon>
        <taxon>Bacillota</taxon>
        <taxon>Clostridia</taxon>
        <taxon>Lachnospirales</taxon>
        <taxon>Lachnospiraceae</taxon>
        <taxon>Blautia</taxon>
    </lineage>
</organism>
<keyword evidence="7 9" id="KW-0472">Membrane</keyword>
<feature type="domain" description="Na+/H+ antiporter NhaC-like C-terminal" evidence="10">
    <location>
        <begin position="165"/>
        <end position="457"/>
    </location>
</feature>
<accession>C0CQF3</accession>
<evidence type="ECO:0000256" key="4">
    <source>
        <dbReference type="ARBA" id="ARBA00022475"/>
    </source>
</evidence>
<dbReference type="GO" id="GO:0005886">
    <property type="term" value="C:plasma membrane"/>
    <property type="evidence" value="ECO:0007669"/>
    <property type="project" value="UniProtKB-SubCell"/>
</dbReference>
<evidence type="ECO:0000256" key="5">
    <source>
        <dbReference type="ARBA" id="ARBA00022692"/>
    </source>
</evidence>
<feature type="transmembrane region" description="Helical" evidence="9">
    <location>
        <begin position="42"/>
        <end position="62"/>
    </location>
</feature>
<feature type="transmembrane region" description="Helical" evidence="9">
    <location>
        <begin position="444"/>
        <end position="462"/>
    </location>
</feature>
<keyword evidence="4" id="KW-1003">Cell membrane</keyword>
<keyword evidence="3" id="KW-0050">Antiport</keyword>
<dbReference type="InterPro" id="IPR004770">
    <property type="entry name" value="Na/H_antiport_NhaC"/>
</dbReference>
<dbReference type="PATRIC" id="fig|476272.21.peg.1239"/>
<evidence type="ECO:0000256" key="8">
    <source>
        <dbReference type="ARBA" id="ARBA00038435"/>
    </source>
</evidence>
<dbReference type="EMBL" id="ACBZ01000169">
    <property type="protein sequence ID" value="EEG48002.1"/>
    <property type="molecule type" value="Genomic_DNA"/>
</dbReference>
<dbReference type="eggNOG" id="COG1757">
    <property type="taxonomic scope" value="Bacteria"/>
</dbReference>
<keyword evidence="5 9" id="KW-0812">Transmembrane</keyword>
<comment type="similarity">
    <text evidence="8">Belongs to the NhaC Na(+)/H(+) (TC 2.A.35) antiporter family.</text>
</comment>
<evidence type="ECO:0000256" key="7">
    <source>
        <dbReference type="ARBA" id="ARBA00023136"/>
    </source>
</evidence>
<evidence type="ECO:0000313" key="12">
    <source>
        <dbReference type="Proteomes" id="UP000003100"/>
    </source>
</evidence>
<feature type="transmembrane region" description="Helical" evidence="9">
    <location>
        <begin position="74"/>
        <end position="94"/>
    </location>
</feature>
<dbReference type="Proteomes" id="UP000003100">
    <property type="component" value="Unassembled WGS sequence"/>
</dbReference>
<feature type="transmembrane region" description="Helical" evidence="9">
    <location>
        <begin position="12"/>
        <end position="36"/>
    </location>
</feature>
<evidence type="ECO:0000256" key="2">
    <source>
        <dbReference type="ARBA" id="ARBA00022448"/>
    </source>
</evidence>
<feature type="transmembrane region" description="Helical" evidence="9">
    <location>
        <begin position="232"/>
        <end position="256"/>
    </location>
</feature>
<proteinExistence type="inferred from homology"/>
<evidence type="ECO:0000259" key="10">
    <source>
        <dbReference type="Pfam" id="PF03553"/>
    </source>
</evidence>
<protein>
    <recommendedName>
        <fullName evidence="10">Na+/H+ antiporter NhaC-like C-terminal domain-containing protein</fullName>
    </recommendedName>
</protein>
<feature type="transmembrane region" description="Helical" evidence="9">
    <location>
        <begin position="319"/>
        <end position="345"/>
    </location>
</feature>
<name>C0CQF3_BLAHS</name>
<dbReference type="HOGENOM" id="CLU_033405_1_0_9"/>
<comment type="caution">
    <text evidence="11">The sequence shown here is derived from an EMBL/GenBank/DDBJ whole genome shotgun (WGS) entry which is preliminary data.</text>
</comment>
<reference evidence="11 12" key="2">
    <citation type="submission" date="2009-02" db="EMBL/GenBank/DDBJ databases">
        <title>Draft genome sequence of Blautia hydrogenotrophica DSM 10507 (Ruminococcus hydrogenotrophicus DSM 10507).</title>
        <authorList>
            <person name="Sudarsanam P."/>
            <person name="Ley R."/>
            <person name="Guruge J."/>
            <person name="Turnbaugh P.J."/>
            <person name="Mahowald M."/>
            <person name="Liep D."/>
            <person name="Gordon J."/>
        </authorList>
    </citation>
    <scope>NUCLEOTIDE SEQUENCE [LARGE SCALE GENOMIC DNA]</scope>
    <source>
        <strain evidence="12">DSM 10507 / JCM 14656 / S5a33</strain>
    </source>
</reference>
<evidence type="ECO:0000313" key="11">
    <source>
        <dbReference type="EMBL" id="EEG48002.1"/>
    </source>
</evidence>
<dbReference type="AlphaFoldDB" id="C0CQF3"/>